<accession>A0A344X2I8</accession>
<keyword evidence="1" id="KW-0472">Membrane</keyword>
<proteinExistence type="evidence at transcript level"/>
<name>A0A344X2I8_9FLAV</name>
<sequence length="335" mass="37449">MAGVQCDKKRHQTVHEAFTDYTPVPKHWYDWLSSWFGHITGGIERAYRIISWAVEFVTGNAPTVLVVIIMATPLSSAIPPAVKLLVISVVFATTGARAEDGDVDAVLRAPLELVLHLIFSMWQRGDLVNPVSMILIALTNLVPIPCPLLFVTGAHLLLINRDWALALSGALAHQGGLLGVVLYHAVSSKRLRALSRKLVAQAEGETIEQFPESHPWFDPPIRGLLEDLTTLQYHSVDYVTATLHAFLRASAEKRARKYRRVAHVRRGDIRSLKNFYLYPAEYHRIMPHLQAMAPSQRKIFRANIPTILTRREGDYGPILKALQKSGYAGDLATRD</sequence>
<dbReference type="Proteomes" id="UP001072859">
    <property type="component" value="Genome"/>
</dbReference>
<reference evidence="2" key="1">
    <citation type="submission" date="2018-04" db="EMBL/GenBank/DDBJ databases">
        <authorList>
            <person name="Wang Z."/>
            <person name="Li S."/>
            <person name="Zhang L."/>
            <person name="Liu Q."/>
            <person name="Liu H."/>
        </authorList>
    </citation>
    <scope>NUCLEOTIDE SEQUENCE</scope>
    <source>
        <strain evidence="2">H3</strain>
    </source>
</reference>
<protein>
    <submittedName>
        <fullName evidence="2">Glycoprotein VP1b</fullName>
    </submittedName>
</protein>
<evidence type="ECO:0000313" key="2">
    <source>
        <dbReference type="EMBL" id="AXE71875.1"/>
    </source>
</evidence>
<keyword evidence="1" id="KW-1133">Transmembrane helix</keyword>
<evidence type="ECO:0000256" key="1">
    <source>
        <dbReference type="SAM" id="Phobius"/>
    </source>
</evidence>
<dbReference type="EMBL" id="MH158416">
    <property type="protein sequence ID" value="AXE71875.1"/>
    <property type="molecule type" value="mRNA"/>
</dbReference>
<keyword evidence="1" id="KW-0812">Transmembrane</keyword>
<feature type="transmembrane region" description="Helical" evidence="1">
    <location>
        <begin position="163"/>
        <end position="186"/>
    </location>
</feature>
<reference evidence="2" key="2">
    <citation type="journal article" date="2019" name="N. Engl. J. Med.">
        <title>A New Segmented Virus Associated with Human Febrile Illness in China.</title>
        <authorList>
            <person name="Wang Z.D."/>
            <person name="Wang B."/>
            <person name="Wei F."/>
            <person name="Han S.Z."/>
            <person name="Zhang L."/>
            <person name="Yang Z.T."/>
            <person name="Yan Y."/>
            <person name="Lv X.L."/>
            <person name="Li L."/>
            <person name="Wang S.C."/>
            <person name="Song M.X."/>
            <person name="Zhang H.J."/>
            <person name="Huang S.J."/>
            <person name="Chen J."/>
            <person name="Huang F.Q."/>
            <person name="Li S."/>
            <person name="Liu H.H."/>
            <person name="Hong J."/>
            <person name="Jin Y.L."/>
            <person name="Wang W."/>
            <person name="Zhou J.Y."/>
            <person name="Liu Q."/>
        </authorList>
    </citation>
    <scope>NUCLEOTIDE SEQUENCE</scope>
    <source>
        <strain evidence="2">H3</strain>
    </source>
</reference>
<feature type="transmembrane region" description="Helical" evidence="1">
    <location>
        <begin position="127"/>
        <end position="151"/>
    </location>
</feature>
<organism evidence="2">
    <name type="scientific">Alongshan virus</name>
    <dbReference type="NCBI Taxonomy" id="2269360"/>
    <lineage>
        <taxon>Viruses</taxon>
        <taxon>Riboviria</taxon>
        <taxon>Orthornavirae</taxon>
        <taxon>Kitrinoviricota</taxon>
        <taxon>Flasuviricetes</taxon>
        <taxon>Amarillovirales</taxon>
        <taxon>Flaviviridae</taxon>
        <taxon>Jingmenvirus group</taxon>
    </lineage>
</organism>